<sequence>MSNEQVDLKEWFDEHRITEVECLVPDITGIPRGKIMPAQKFFQSGAPRLPEAIFIQSVTGEYPEDPEDKLTDPAIIDIKLVPDASTVRLVPWAHEPTAQIIHDCQYANGTPVPMAPRQVLQRVLKLYEEKGWKPVLAPELEFYLVARNTDPDYPLVPPVGRSGRQETGRQSYSVDAVNEFDPLFEEMYDFCDLQEMDLDTLIHEEGAAQVEINFLHGDPMSLADQVFLFKRTVREVALRHNIYATFMSKPMGGEPGSAMHVHQSIVNPKTGENLFAGPDGKASPLFKSYLAGLQKYIPTVMPIFAPNVNSYRRLTRFSNAPINLQWGYDNRTCGLRVPFGEPNAMRVENRVPGADANPYLAFAATLACGYLGMVEGLAPTEPQIGSAYSGQYTLPRELSHALDLMAASQPMRDVLGEKMVDVLVAVKRLEYETYLRVISSWEREHLLLNV</sequence>
<dbReference type="Gene3D" id="3.30.590.10">
    <property type="entry name" value="Glutamine synthetase/guanido kinase, catalytic domain"/>
    <property type="match status" value="1"/>
</dbReference>
<dbReference type="SMART" id="SM01230">
    <property type="entry name" value="Gln-synt_C"/>
    <property type="match status" value="1"/>
</dbReference>
<evidence type="ECO:0000256" key="3">
    <source>
        <dbReference type="ARBA" id="ARBA00022598"/>
    </source>
</evidence>
<evidence type="ECO:0000313" key="10">
    <source>
        <dbReference type="EMBL" id="MBB5372126.1"/>
    </source>
</evidence>
<organism evidence="10 11">
    <name type="scientific">Acidocella aromatica</name>
    <dbReference type="NCBI Taxonomy" id="1303579"/>
    <lineage>
        <taxon>Bacteria</taxon>
        <taxon>Pseudomonadati</taxon>
        <taxon>Pseudomonadota</taxon>
        <taxon>Alphaproteobacteria</taxon>
        <taxon>Acetobacterales</taxon>
        <taxon>Acidocellaceae</taxon>
        <taxon>Acidocella</taxon>
    </lineage>
</organism>
<proteinExistence type="inferred from homology"/>
<dbReference type="PROSITE" id="PS51987">
    <property type="entry name" value="GS_CATALYTIC"/>
    <property type="match status" value="1"/>
</dbReference>
<keyword evidence="6" id="KW-0460">Magnesium</keyword>
<dbReference type="EC" id="6.3.1.2" evidence="10"/>
<evidence type="ECO:0000256" key="4">
    <source>
        <dbReference type="ARBA" id="ARBA00022741"/>
    </source>
</evidence>
<evidence type="ECO:0000259" key="9">
    <source>
        <dbReference type="PROSITE" id="PS51987"/>
    </source>
</evidence>
<dbReference type="Proteomes" id="UP000553706">
    <property type="component" value="Unassembled WGS sequence"/>
</dbReference>
<dbReference type="InterPro" id="IPR036651">
    <property type="entry name" value="Gln_synt_N_sf"/>
</dbReference>
<dbReference type="EMBL" id="JACHFJ010000001">
    <property type="protein sequence ID" value="MBB5372126.1"/>
    <property type="molecule type" value="Genomic_DNA"/>
</dbReference>
<dbReference type="GO" id="GO:0005524">
    <property type="term" value="F:ATP binding"/>
    <property type="evidence" value="ECO:0007669"/>
    <property type="project" value="UniProtKB-KW"/>
</dbReference>
<dbReference type="SUPFAM" id="SSF54368">
    <property type="entry name" value="Glutamine synthetase, N-terminal domain"/>
    <property type="match status" value="1"/>
</dbReference>
<protein>
    <submittedName>
        <fullName evidence="10">Glutamine synthetase</fullName>
        <ecNumber evidence="10">6.3.1.2</ecNumber>
    </submittedName>
</protein>
<name>A0A840V8Q4_9PROT</name>
<keyword evidence="11" id="KW-1185">Reference proteome</keyword>
<dbReference type="FunFam" id="3.30.590.10:FF:000005">
    <property type="entry name" value="Probable glutamine synthetase"/>
    <property type="match status" value="1"/>
</dbReference>
<dbReference type="Pfam" id="PF00120">
    <property type="entry name" value="Gln-synt_C"/>
    <property type="match status" value="1"/>
</dbReference>
<gene>
    <name evidence="10" type="ORF">HNP71_000350</name>
</gene>
<evidence type="ECO:0000256" key="1">
    <source>
        <dbReference type="ARBA" id="ARBA00001946"/>
    </source>
</evidence>
<dbReference type="GO" id="GO:0006542">
    <property type="term" value="P:glutamine biosynthetic process"/>
    <property type="evidence" value="ECO:0007669"/>
    <property type="project" value="InterPro"/>
</dbReference>
<evidence type="ECO:0000256" key="5">
    <source>
        <dbReference type="ARBA" id="ARBA00022840"/>
    </source>
</evidence>
<dbReference type="PANTHER" id="PTHR43785:SF3">
    <property type="entry name" value="GS CATALYTIC DOMAIN-CONTAINING PROTEIN"/>
    <property type="match status" value="1"/>
</dbReference>
<dbReference type="InterPro" id="IPR027303">
    <property type="entry name" value="Gln_synth_gly_rich_site"/>
</dbReference>
<keyword evidence="3 10" id="KW-0436">Ligase</keyword>
<evidence type="ECO:0000256" key="7">
    <source>
        <dbReference type="PROSITE-ProRule" id="PRU01331"/>
    </source>
</evidence>
<dbReference type="InterPro" id="IPR008146">
    <property type="entry name" value="Gln_synth_cat_dom"/>
</dbReference>
<keyword evidence="4" id="KW-0547">Nucleotide-binding</keyword>
<dbReference type="GO" id="GO:0006598">
    <property type="term" value="P:polyamine catabolic process"/>
    <property type="evidence" value="ECO:0007669"/>
    <property type="project" value="TreeGrafter"/>
</dbReference>
<dbReference type="RefSeq" id="WP_183265120.1">
    <property type="nucleotide sequence ID" value="NZ_JACHFJ010000001.1"/>
</dbReference>
<dbReference type="SUPFAM" id="SSF55931">
    <property type="entry name" value="Glutamine synthetase/guanido kinase"/>
    <property type="match status" value="1"/>
</dbReference>
<evidence type="ECO:0000256" key="2">
    <source>
        <dbReference type="ARBA" id="ARBA00009897"/>
    </source>
</evidence>
<dbReference type="Gene3D" id="3.10.20.70">
    <property type="entry name" value="Glutamine synthetase, N-terminal domain"/>
    <property type="match status" value="1"/>
</dbReference>
<dbReference type="GO" id="GO:0004356">
    <property type="term" value="F:glutamine synthetase activity"/>
    <property type="evidence" value="ECO:0007669"/>
    <property type="project" value="UniProtKB-EC"/>
</dbReference>
<evidence type="ECO:0000313" key="11">
    <source>
        <dbReference type="Proteomes" id="UP000553706"/>
    </source>
</evidence>
<dbReference type="PANTHER" id="PTHR43785">
    <property type="entry name" value="GAMMA-GLUTAMYLPUTRESCINE SYNTHETASE"/>
    <property type="match status" value="1"/>
</dbReference>
<comment type="similarity">
    <text evidence="2 7 8">Belongs to the glutamine synthetase family.</text>
</comment>
<accession>A0A840V8Q4</accession>
<reference evidence="10 11" key="1">
    <citation type="submission" date="2020-08" db="EMBL/GenBank/DDBJ databases">
        <title>Genomic Encyclopedia of Type Strains, Phase IV (KMG-IV): sequencing the most valuable type-strain genomes for metagenomic binning, comparative biology and taxonomic classification.</title>
        <authorList>
            <person name="Goeker M."/>
        </authorList>
    </citation>
    <scope>NUCLEOTIDE SEQUENCE [LARGE SCALE GENOMIC DNA]</scope>
    <source>
        <strain evidence="10 11">DSM 27026</strain>
    </source>
</reference>
<dbReference type="AlphaFoldDB" id="A0A840V8Q4"/>
<evidence type="ECO:0000256" key="8">
    <source>
        <dbReference type="RuleBase" id="RU000384"/>
    </source>
</evidence>
<feature type="domain" description="GS catalytic" evidence="9">
    <location>
        <begin position="116"/>
        <end position="450"/>
    </location>
</feature>
<dbReference type="PROSITE" id="PS00181">
    <property type="entry name" value="GLNA_ATP"/>
    <property type="match status" value="1"/>
</dbReference>
<comment type="caution">
    <text evidence="10">The sequence shown here is derived from an EMBL/GenBank/DDBJ whole genome shotgun (WGS) entry which is preliminary data.</text>
</comment>
<evidence type="ECO:0000256" key="6">
    <source>
        <dbReference type="ARBA" id="ARBA00022842"/>
    </source>
</evidence>
<dbReference type="InterPro" id="IPR014746">
    <property type="entry name" value="Gln_synth/guanido_kin_cat_dom"/>
</dbReference>
<keyword evidence="5" id="KW-0067">ATP-binding</keyword>
<comment type="cofactor">
    <cofactor evidence="1">
        <name>Mg(2+)</name>
        <dbReference type="ChEBI" id="CHEBI:18420"/>
    </cofactor>
</comment>